<reference evidence="1 2" key="1">
    <citation type="submission" date="2021-05" db="EMBL/GenBank/DDBJ databases">
        <title>A Polyphasic approach of four new species of the genus Ohtaekwangia: Ohtaekwangia histidinii sp. nov., Ohtaekwangia cretensis sp. nov., Ohtaekwangia indiensis sp. nov., Ohtaekwangia reichenbachii sp. nov. from diverse environment.</title>
        <authorList>
            <person name="Octaviana S."/>
        </authorList>
    </citation>
    <scope>NUCLEOTIDE SEQUENCE [LARGE SCALE GENOMIC DNA]</scope>
    <source>
        <strain evidence="1 2">PWU5</strain>
    </source>
</reference>
<protein>
    <recommendedName>
        <fullName evidence="3">ABM domain-containing protein</fullName>
    </recommendedName>
</protein>
<organism evidence="1 2">
    <name type="scientific">Dawidia cretensis</name>
    <dbReference type="NCBI Taxonomy" id="2782350"/>
    <lineage>
        <taxon>Bacteria</taxon>
        <taxon>Pseudomonadati</taxon>
        <taxon>Bacteroidota</taxon>
        <taxon>Cytophagia</taxon>
        <taxon>Cytophagales</taxon>
        <taxon>Chryseotaleaceae</taxon>
        <taxon>Dawidia</taxon>
    </lineage>
</organism>
<dbReference type="AlphaFoldDB" id="A0AAP2DUL1"/>
<accession>A0AAP2DUL1</accession>
<proteinExistence type="predicted"/>
<comment type="caution">
    <text evidence="1">The sequence shown here is derived from an EMBL/GenBank/DDBJ whole genome shotgun (WGS) entry which is preliminary data.</text>
</comment>
<gene>
    <name evidence="1" type="ORF">KK062_06395</name>
</gene>
<evidence type="ECO:0000313" key="2">
    <source>
        <dbReference type="Proteomes" id="UP001319080"/>
    </source>
</evidence>
<evidence type="ECO:0008006" key="3">
    <source>
        <dbReference type="Google" id="ProtNLM"/>
    </source>
</evidence>
<evidence type="ECO:0000313" key="1">
    <source>
        <dbReference type="EMBL" id="MBT1707840.1"/>
    </source>
</evidence>
<dbReference type="Proteomes" id="UP001319080">
    <property type="component" value="Unassembled WGS sequence"/>
</dbReference>
<dbReference type="InterPro" id="IPR011008">
    <property type="entry name" value="Dimeric_a/b-barrel"/>
</dbReference>
<keyword evidence="2" id="KW-1185">Reference proteome</keyword>
<name>A0AAP2DUL1_9BACT</name>
<dbReference type="RefSeq" id="WP_254083433.1">
    <property type="nucleotide sequence ID" value="NZ_JAHESE010000004.1"/>
</dbReference>
<sequence>MRKQTKELSAIEITSFLLQTEFSMQDFIEVNVPIDAWLKEQPGFVSRHIAQETDGRITDMLLWGSVSQGTQAMHRLMDVFRDSPIHSMIDQGTVSWNVMPVRHQI</sequence>
<dbReference type="EMBL" id="JAHESE010000004">
    <property type="protein sequence ID" value="MBT1707840.1"/>
    <property type="molecule type" value="Genomic_DNA"/>
</dbReference>
<dbReference type="SUPFAM" id="SSF54909">
    <property type="entry name" value="Dimeric alpha+beta barrel"/>
    <property type="match status" value="1"/>
</dbReference>